<sequence length="199" mass="22029">MLRNSASAELDIKLTTAPQATEKTTEDANLRPLSRISQNTVDTTVYVNTLDIFPISTFNSQTTIDGGRTYIPVIGTIWQGIFSGIPIFGDLFSWRNHPRSVQHQSIVLTNSFIVPTAMGLAPLYERGLSNNLDLFSGCIAVNSYLSQQQRELREEENRAILESDSSEEQVFGLPLGSPAQPFSSPAGFDPCKRFLSNRQ</sequence>
<protein>
    <submittedName>
        <fullName evidence="1">Uncharacterized protein</fullName>
    </submittedName>
</protein>
<reference evidence="1 2" key="2">
    <citation type="submission" date="2013-09" db="EMBL/GenBank/DDBJ databases">
        <title>Whole genome comparison of six Crocosphaera watsonii strains with differing phenotypes.</title>
        <authorList>
            <person name="Bench S.R."/>
            <person name="Heller P."/>
            <person name="Frank I."/>
            <person name="Arciniega M."/>
            <person name="Shilova I.N."/>
            <person name="Zehr J.P."/>
        </authorList>
    </citation>
    <scope>NUCLEOTIDE SEQUENCE [LARGE SCALE GENOMIC DNA]</scope>
    <source>
        <strain evidence="1 2">WH 0402</strain>
    </source>
</reference>
<name>T2JWL8_CROWT</name>
<proteinExistence type="predicted"/>
<reference evidence="1 2" key="1">
    <citation type="submission" date="2013-01" db="EMBL/GenBank/DDBJ databases">
        <authorList>
            <person name="Bench S."/>
        </authorList>
    </citation>
    <scope>NUCLEOTIDE SEQUENCE [LARGE SCALE GENOMIC DNA]</scope>
    <source>
        <strain evidence="1 2">WH 0402</strain>
    </source>
</reference>
<evidence type="ECO:0000313" key="2">
    <source>
        <dbReference type="Proteomes" id="UP000018130"/>
    </source>
</evidence>
<accession>T2JWL8</accession>
<dbReference type="Proteomes" id="UP000018130">
    <property type="component" value="Unassembled WGS sequence"/>
</dbReference>
<evidence type="ECO:0000313" key="1">
    <source>
        <dbReference type="EMBL" id="CCQ69406.1"/>
    </source>
</evidence>
<dbReference type="EMBL" id="CAQN01000968">
    <property type="protein sequence ID" value="CCQ69406.1"/>
    <property type="molecule type" value="Genomic_DNA"/>
</dbReference>
<organism evidence="1 2">
    <name type="scientific">Crocosphaera watsonii WH 0402</name>
    <dbReference type="NCBI Taxonomy" id="1284629"/>
    <lineage>
        <taxon>Bacteria</taxon>
        <taxon>Bacillati</taxon>
        <taxon>Cyanobacteriota</taxon>
        <taxon>Cyanophyceae</taxon>
        <taxon>Oscillatoriophycideae</taxon>
        <taxon>Chroococcales</taxon>
        <taxon>Aphanothecaceae</taxon>
        <taxon>Crocosphaera</taxon>
    </lineage>
</organism>
<dbReference type="AlphaFoldDB" id="T2JWL8"/>
<comment type="caution">
    <text evidence="1">The sequence shown here is derived from an EMBL/GenBank/DDBJ whole genome shotgun (WGS) entry which is preliminary data.</text>
</comment>
<gene>
    <name evidence="1" type="ORF">CWATWH0402_137</name>
</gene>